<dbReference type="AlphaFoldDB" id="A0A3B3BYE4"/>
<dbReference type="PROSITE" id="PS50878">
    <property type="entry name" value="RT_POL"/>
    <property type="match status" value="1"/>
</dbReference>
<evidence type="ECO:0000259" key="1">
    <source>
        <dbReference type="PROSITE" id="PS50878"/>
    </source>
</evidence>
<dbReference type="Ensembl" id="ENSOMET00000031879.1">
    <property type="protein sequence ID" value="ENSOMEP00000010399.1"/>
    <property type="gene ID" value="ENSOMEG00000011677.1"/>
</dbReference>
<reference evidence="2" key="2">
    <citation type="submission" date="2025-09" db="UniProtKB">
        <authorList>
            <consortium name="Ensembl"/>
        </authorList>
    </citation>
    <scope>IDENTIFICATION</scope>
</reference>
<dbReference type="InterPro" id="IPR036691">
    <property type="entry name" value="Endo/exonu/phosph_ase_sf"/>
</dbReference>
<dbReference type="PANTHER" id="PTHR33332">
    <property type="entry name" value="REVERSE TRANSCRIPTASE DOMAIN-CONTAINING PROTEIN"/>
    <property type="match status" value="1"/>
</dbReference>
<dbReference type="Proteomes" id="UP000261560">
    <property type="component" value="Unplaced"/>
</dbReference>
<dbReference type="InterPro" id="IPR000477">
    <property type="entry name" value="RT_dom"/>
</dbReference>
<dbReference type="PaxDb" id="30732-ENSOMEP00000010399"/>
<protein>
    <recommendedName>
        <fullName evidence="1">Reverse transcriptase domain-containing protein</fullName>
    </recommendedName>
</protein>
<evidence type="ECO:0000313" key="3">
    <source>
        <dbReference type="Proteomes" id="UP000261560"/>
    </source>
</evidence>
<accession>A0A3B3BYE4</accession>
<sequence>HKPKGVLCAHLNIRSFSSKSDQVHHLLSDSNIDFLCLSETWLHESSPTAILHVPGYNLFRKDRQGVSINNCSSGFLKLTSGVPQGTILDPLLFSQYINDLPSVCPDVECIMHVDDTVFFVHGCSKIAAAAKLARAMSCVGSWLQESCLQLNISKTVGLYFSETNKASPDPNIEINGEKIEIVSHFKYLDCGRDGRREAIWSLIGPLGLWSSNQKDV</sequence>
<organism evidence="2 3">
    <name type="scientific">Oryzias melastigma</name>
    <name type="common">Marine medaka</name>
    <dbReference type="NCBI Taxonomy" id="30732"/>
    <lineage>
        <taxon>Eukaryota</taxon>
        <taxon>Metazoa</taxon>
        <taxon>Chordata</taxon>
        <taxon>Craniata</taxon>
        <taxon>Vertebrata</taxon>
        <taxon>Euteleostomi</taxon>
        <taxon>Actinopterygii</taxon>
        <taxon>Neopterygii</taxon>
        <taxon>Teleostei</taxon>
        <taxon>Neoteleostei</taxon>
        <taxon>Acanthomorphata</taxon>
        <taxon>Ovalentaria</taxon>
        <taxon>Atherinomorphae</taxon>
        <taxon>Beloniformes</taxon>
        <taxon>Adrianichthyidae</taxon>
        <taxon>Oryziinae</taxon>
        <taxon>Oryzias</taxon>
    </lineage>
</organism>
<proteinExistence type="predicted"/>
<dbReference type="Pfam" id="PF00078">
    <property type="entry name" value="RVT_1"/>
    <property type="match status" value="1"/>
</dbReference>
<dbReference type="STRING" id="30732.ENSOMEP00000010399"/>
<feature type="domain" description="Reverse transcriptase" evidence="1">
    <location>
        <begin position="1"/>
        <end position="179"/>
    </location>
</feature>
<name>A0A3B3BYE4_ORYME</name>
<dbReference type="SUPFAM" id="SSF56219">
    <property type="entry name" value="DNase I-like"/>
    <property type="match status" value="1"/>
</dbReference>
<reference evidence="2" key="1">
    <citation type="submission" date="2025-08" db="UniProtKB">
        <authorList>
            <consortium name="Ensembl"/>
        </authorList>
    </citation>
    <scope>IDENTIFICATION</scope>
</reference>
<keyword evidence="3" id="KW-1185">Reference proteome</keyword>
<evidence type="ECO:0000313" key="2">
    <source>
        <dbReference type="Ensembl" id="ENSOMEP00000010399.1"/>
    </source>
</evidence>
<dbReference type="Gene3D" id="3.60.10.10">
    <property type="entry name" value="Endonuclease/exonuclease/phosphatase"/>
    <property type="match status" value="1"/>
</dbReference>